<reference evidence="1" key="1">
    <citation type="submission" date="2021-01" db="EMBL/GenBank/DDBJ databases">
        <title>Whole genome shotgun sequence of Virgisporangium aurantiacum NBRC 16421.</title>
        <authorList>
            <person name="Komaki H."/>
            <person name="Tamura T."/>
        </authorList>
    </citation>
    <scope>NUCLEOTIDE SEQUENCE</scope>
    <source>
        <strain evidence="1">NBRC 16421</strain>
    </source>
</reference>
<keyword evidence="2" id="KW-1185">Reference proteome</keyword>
<accession>A0A8J3Z1B3</accession>
<dbReference type="AlphaFoldDB" id="A0A8J3Z1B3"/>
<protein>
    <recommendedName>
        <fullName evidence="3">Tetratricopeptide repeat-containing protein</fullName>
    </recommendedName>
</protein>
<evidence type="ECO:0008006" key="3">
    <source>
        <dbReference type="Google" id="ProtNLM"/>
    </source>
</evidence>
<proteinExistence type="predicted"/>
<name>A0A8J3Z1B3_9ACTN</name>
<evidence type="ECO:0000313" key="2">
    <source>
        <dbReference type="Proteomes" id="UP000612585"/>
    </source>
</evidence>
<organism evidence="1 2">
    <name type="scientific">Virgisporangium aurantiacum</name>
    <dbReference type="NCBI Taxonomy" id="175570"/>
    <lineage>
        <taxon>Bacteria</taxon>
        <taxon>Bacillati</taxon>
        <taxon>Actinomycetota</taxon>
        <taxon>Actinomycetes</taxon>
        <taxon>Micromonosporales</taxon>
        <taxon>Micromonosporaceae</taxon>
        <taxon>Virgisporangium</taxon>
    </lineage>
</organism>
<gene>
    <name evidence="1" type="ORF">Vau01_033200</name>
</gene>
<evidence type="ECO:0000313" key="1">
    <source>
        <dbReference type="EMBL" id="GIJ55804.1"/>
    </source>
</evidence>
<sequence>MSVVDDWDTAAQAAEQRGDLHKAIELVGSVAECYSRDPYLHNAHLWHLDLLARAGRLDELASLGESDVHARRRLDRALRDMDRDT</sequence>
<comment type="caution">
    <text evidence="1">The sequence shown here is derived from an EMBL/GenBank/DDBJ whole genome shotgun (WGS) entry which is preliminary data.</text>
</comment>
<dbReference type="EMBL" id="BOPG01000022">
    <property type="protein sequence ID" value="GIJ55804.1"/>
    <property type="molecule type" value="Genomic_DNA"/>
</dbReference>
<dbReference type="Proteomes" id="UP000612585">
    <property type="component" value="Unassembled WGS sequence"/>
</dbReference>